<protein>
    <submittedName>
        <fullName evidence="3">Uncharacterized protein</fullName>
    </submittedName>
</protein>
<gene>
    <name evidence="3" type="ORF">DHEL01_v209818</name>
</gene>
<evidence type="ECO:0000313" key="4">
    <source>
        <dbReference type="Proteomes" id="UP000094444"/>
    </source>
</evidence>
<evidence type="ECO:0000313" key="3">
    <source>
        <dbReference type="EMBL" id="POS71786.1"/>
    </source>
</evidence>
<reference evidence="3" key="1">
    <citation type="submission" date="2017-09" db="EMBL/GenBank/DDBJ databases">
        <title>Polyketide synthases of a Diaporthe helianthi virulent isolate.</title>
        <authorList>
            <person name="Baroncelli R."/>
        </authorList>
    </citation>
    <scope>NUCLEOTIDE SEQUENCE [LARGE SCALE GENOMIC DNA]</scope>
    <source>
        <strain evidence="3">7/96</strain>
    </source>
</reference>
<keyword evidence="4" id="KW-1185">Reference proteome</keyword>
<proteinExistence type="predicted"/>
<sequence length="592" mass="66908">MGGLNHETWRQPPASLNVEWPTLSAFKDGPSLEEQKYRMRETREKVRQVITASGFIAPPWPEVGQQVKWTSTNTSLGDGLANLTSRWDGQSSSTANGIPLRFQTSIADRTNQTPVRSIPSEEDRSSVDQHESPLLQLLGRRRERSQQPQSNNPNNTPNLLSSGGIRNYHIDPSIFNPRIYVVELPDHMFLRTPPAAPRAMLKQMSSAGHPLRCGRPRRQSDTTETSIGSDNTRHARGYSSSTNDTHHTIEPSLLDCTYEHECTSVCGSSEITINDKGLKAPSRSRKQSSAATLKADSLHVLDTPRVIRPPPGFEPHKTPAHGTIAQLSPSVIPPDYDHTPGGWSQSRIWFSEEERLRLNFARMQEKAHHLGLDKSPFLPETVGEYAALLAERKAAEAKRIRKKIQQNEREARSQQDEETLVSHRSQLINANCLFFGEALIDEFVQTAPPPPLQIQLFEGNRMTAGLSQVLAMETCFNEIPADAPESERVDWPPDVEFKNWKGFRPRPLPGFARRRGSSYRGVWPFPRINVPFRPYDYFPKNEIPYSERKMILAPRWDWMSRFSKMLPVESHIPAAEPFLGDISLLLPSDLFL</sequence>
<evidence type="ECO:0000256" key="1">
    <source>
        <dbReference type="SAM" id="Coils"/>
    </source>
</evidence>
<dbReference type="STRING" id="158607.A0A2P5HNF2"/>
<evidence type="ECO:0000256" key="2">
    <source>
        <dbReference type="SAM" id="MobiDB-lite"/>
    </source>
</evidence>
<accession>A0A2P5HNF2</accession>
<name>A0A2P5HNF2_DIAHE</name>
<organism evidence="3 4">
    <name type="scientific">Diaporthe helianthi</name>
    <dbReference type="NCBI Taxonomy" id="158607"/>
    <lineage>
        <taxon>Eukaryota</taxon>
        <taxon>Fungi</taxon>
        <taxon>Dikarya</taxon>
        <taxon>Ascomycota</taxon>
        <taxon>Pezizomycotina</taxon>
        <taxon>Sordariomycetes</taxon>
        <taxon>Sordariomycetidae</taxon>
        <taxon>Diaporthales</taxon>
        <taxon>Diaporthaceae</taxon>
        <taxon>Diaporthe</taxon>
    </lineage>
</organism>
<feature type="compositionally biased region" description="Low complexity" evidence="2">
    <location>
        <begin position="146"/>
        <end position="162"/>
    </location>
</feature>
<feature type="compositionally biased region" description="Polar residues" evidence="2">
    <location>
        <begin position="87"/>
        <end position="115"/>
    </location>
</feature>
<feature type="coiled-coil region" evidence="1">
    <location>
        <begin position="387"/>
        <end position="417"/>
    </location>
</feature>
<feature type="region of interest" description="Disordered" evidence="2">
    <location>
        <begin position="206"/>
        <end position="246"/>
    </location>
</feature>
<feature type="compositionally biased region" description="Basic and acidic residues" evidence="2">
    <location>
        <begin position="119"/>
        <end position="131"/>
    </location>
</feature>
<dbReference type="InParanoid" id="A0A2P5HNF2"/>
<dbReference type="OrthoDB" id="1703270at2759"/>
<dbReference type="AlphaFoldDB" id="A0A2P5HNF2"/>
<dbReference type="Proteomes" id="UP000094444">
    <property type="component" value="Unassembled WGS sequence"/>
</dbReference>
<feature type="region of interest" description="Disordered" evidence="2">
    <location>
        <begin position="87"/>
        <end position="164"/>
    </location>
</feature>
<dbReference type="EMBL" id="MAVT02001168">
    <property type="protein sequence ID" value="POS71786.1"/>
    <property type="molecule type" value="Genomic_DNA"/>
</dbReference>
<comment type="caution">
    <text evidence="3">The sequence shown here is derived from an EMBL/GenBank/DDBJ whole genome shotgun (WGS) entry which is preliminary data.</text>
</comment>
<keyword evidence="1" id="KW-0175">Coiled coil</keyword>